<proteinExistence type="predicted"/>
<dbReference type="AlphaFoldDB" id="A0A1Y6EW46"/>
<gene>
    <name evidence="1" type="ORF">SAMN06297229_1523</name>
</gene>
<reference evidence="2" key="1">
    <citation type="submission" date="2017-04" db="EMBL/GenBank/DDBJ databases">
        <authorList>
            <person name="Varghese N."/>
            <person name="Submissions S."/>
        </authorList>
    </citation>
    <scope>NUCLEOTIDE SEQUENCE [LARGE SCALE GENOMIC DNA]</scope>
</reference>
<dbReference type="EMBL" id="FXWH01000001">
    <property type="protein sequence ID" value="SMQ66439.1"/>
    <property type="molecule type" value="Genomic_DNA"/>
</dbReference>
<organism evidence="1 2">
    <name type="scientific">Pseudidiomarina planktonica</name>
    <dbReference type="NCBI Taxonomy" id="1323738"/>
    <lineage>
        <taxon>Bacteria</taxon>
        <taxon>Pseudomonadati</taxon>
        <taxon>Pseudomonadota</taxon>
        <taxon>Gammaproteobacteria</taxon>
        <taxon>Alteromonadales</taxon>
        <taxon>Idiomarinaceae</taxon>
        <taxon>Pseudidiomarina</taxon>
    </lineage>
</organism>
<protein>
    <submittedName>
        <fullName evidence="1">Uncharacterized protein</fullName>
    </submittedName>
</protein>
<evidence type="ECO:0000313" key="1">
    <source>
        <dbReference type="EMBL" id="SMQ66439.1"/>
    </source>
</evidence>
<keyword evidence="2" id="KW-1185">Reference proteome</keyword>
<dbReference type="RefSeq" id="WP_086434584.1">
    <property type="nucleotide sequence ID" value="NZ_FXWH01000001.1"/>
</dbReference>
<evidence type="ECO:0000313" key="2">
    <source>
        <dbReference type="Proteomes" id="UP000194450"/>
    </source>
</evidence>
<name>A0A1Y6EW46_9GAMM</name>
<dbReference type="Proteomes" id="UP000194450">
    <property type="component" value="Unassembled WGS sequence"/>
</dbReference>
<sequence length="128" mass="14461">MRYLILLFFVSSFSHAVCIIPKEKFAVWNEQYAHLFEVVIEQQKDGAHSIYVSLPDAIEEMPLDLVAVALGGFDEPNFFSLVEPFEYQGKTTVWFVTKLHDQETHALTVSYGDGDCGGISVQVPIEFN</sequence>
<accession>A0A1Y6EW46</accession>